<reference evidence="4" key="1">
    <citation type="submission" date="2018-10" db="EMBL/GenBank/DDBJ databases">
        <title>Iterative Subtractive Binning of Freshwater Chronoseries Metagenomes Recovers Nearly Complete Genomes from over Four Hundred Novel Species.</title>
        <authorList>
            <person name="Rodriguez-R L.M."/>
            <person name="Tsementzi D."/>
            <person name="Luo C."/>
            <person name="Konstantinidis K.T."/>
        </authorList>
    </citation>
    <scope>NUCLEOTIDE SEQUENCE</scope>
    <source>
        <strain evidence="4">WB5_2A_028</strain>
    </source>
</reference>
<sequence>MAARDGDGWIECSCGGKHWGLHGAAGLLLLRGSSVLLQHRAPWVHNGDTWGIPGGARDSHESYLEAALREAHEEIGVTAGEVEVLLESSEEHGAWRYHTTIARALAQCDPIAANQESIEVRWVERESVNALALHPAFGKNWPNLLELIHTLP</sequence>
<gene>
    <name evidence="4" type="ORF">EBT44_03770</name>
</gene>
<comment type="caution">
    <text evidence="4">The sequence shown here is derived from an EMBL/GenBank/DDBJ whole genome shotgun (WGS) entry which is preliminary data.</text>
</comment>
<keyword evidence="2 4" id="KW-0378">Hydrolase</keyword>
<proteinExistence type="predicted"/>
<comment type="cofactor">
    <cofactor evidence="1">
        <name>Mg(2+)</name>
        <dbReference type="ChEBI" id="CHEBI:18420"/>
    </cofactor>
</comment>
<dbReference type="Gene3D" id="3.90.79.10">
    <property type="entry name" value="Nucleoside Triphosphate Pyrophosphohydrolase"/>
    <property type="match status" value="1"/>
</dbReference>
<dbReference type="PROSITE" id="PS00893">
    <property type="entry name" value="NUDIX_BOX"/>
    <property type="match status" value="1"/>
</dbReference>
<dbReference type="PROSITE" id="PS51462">
    <property type="entry name" value="NUDIX"/>
    <property type="match status" value="1"/>
</dbReference>
<accession>A0A965LLE0</accession>
<name>A0A965LLE0_9PROT</name>
<dbReference type="Pfam" id="PF00293">
    <property type="entry name" value="NUDIX"/>
    <property type="match status" value="1"/>
</dbReference>
<dbReference type="PANTHER" id="PTHR43046">
    <property type="entry name" value="GDP-MANNOSE MANNOSYL HYDROLASE"/>
    <property type="match status" value="1"/>
</dbReference>
<dbReference type="InterPro" id="IPR000086">
    <property type="entry name" value="NUDIX_hydrolase_dom"/>
</dbReference>
<evidence type="ECO:0000256" key="1">
    <source>
        <dbReference type="ARBA" id="ARBA00001946"/>
    </source>
</evidence>
<dbReference type="SUPFAM" id="SSF55811">
    <property type="entry name" value="Nudix"/>
    <property type="match status" value="1"/>
</dbReference>
<dbReference type="EMBL" id="RFXN01000038">
    <property type="protein sequence ID" value="NBR93942.1"/>
    <property type="molecule type" value="Genomic_DNA"/>
</dbReference>
<organism evidence="4 5">
    <name type="scientific">Candidatus Fonsibacter lacus</name>
    <dbReference type="NCBI Taxonomy" id="2576439"/>
    <lineage>
        <taxon>Bacteria</taxon>
        <taxon>Pseudomonadati</taxon>
        <taxon>Pseudomonadota</taxon>
        <taxon>Alphaproteobacteria</taxon>
        <taxon>Candidatus Pelagibacterales</taxon>
        <taxon>Candidatus Pelagibacterales incertae sedis</taxon>
        <taxon>Candidatus Fonsibacter</taxon>
    </lineage>
</organism>
<dbReference type="Proteomes" id="UP000740727">
    <property type="component" value="Unassembled WGS sequence"/>
</dbReference>
<feature type="domain" description="Nudix hydrolase" evidence="3">
    <location>
        <begin position="20"/>
        <end position="148"/>
    </location>
</feature>
<protein>
    <submittedName>
        <fullName evidence="4">NUDIX hydrolase</fullName>
    </submittedName>
</protein>
<dbReference type="AlphaFoldDB" id="A0A965LLE0"/>
<dbReference type="InterPro" id="IPR015797">
    <property type="entry name" value="NUDIX_hydrolase-like_dom_sf"/>
</dbReference>
<dbReference type="InterPro" id="IPR020084">
    <property type="entry name" value="NUDIX_hydrolase_CS"/>
</dbReference>
<evidence type="ECO:0000259" key="3">
    <source>
        <dbReference type="PROSITE" id="PS51462"/>
    </source>
</evidence>
<evidence type="ECO:0000313" key="4">
    <source>
        <dbReference type="EMBL" id="NBR93942.1"/>
    </source>
</evidence>
<evidence type="ECO:0000256" key="2">
    <source>
        <dbReference type="ARBA" id="ARBA00022801"/>
    </source>
</evidence>
<evidence type="ECO:0000313" key="5">
    <source>
        <dbReference type="Proteomes" id="UP000740727"/>
    </source>
</evidence>
<dbReference type="PANTHER" id="PTHR43046:SF2">
    <property type="entry name" value="8-OXO-DGTP DIPHOSPHATASE-RELATED"/>
    <property type="match status" value="1"/>
</dbReference>
<dbReference type="GO" id="GO:0016787">
    <property type="term" value="F:hydrolase activity"/>
    <property type="evidence" value="ECO:0007669"/>
    <property type="project" value="UniProtKB-KW"/>
</dbReference>